<comment type="caution">
    <text evidence="8">The sequence shown here is derived from an EMBL/GenBank/DDBJ whole genome shotgun (WGS) entry which is preliminary data.</text>
</comment>
<sequence length="303" mass="34298">MNRKFRQSQPKKITLNLCVALLGLYCSFPIGINLTHSGTICTIFGGVIHLFCLSSMAWMSVEATQLYLLFVKILNAHVRNFLKTAAFIAWGLPIVVVVICVAVRPDDYGHEYCFPKRSSLVFYIGVLGLLAVMLAYNIVIYITIIWNLRATRRNISQSQTTRNGVIGRIQNAFAISVLVGLSWCFGFLQAVESLRLLFNVLFCLFNSLQGVFIFLIFCLREKDIRAAWRNWFGIKTCQTKRARNASSPQDKLKSTSKDGTTEKGTKRKTTLEASAEVQQFELMETEDIYHDIQTTAMSTFQSQ</sequence>
<feature type="domain" description="G-protein coupled receptors family 2 profile 2" evidence="7">
    <location>
        <begin position="1"/>
        <end position="221"/>
    </location>
</feature>
<gene>
    <name evidence="8" type="ORF">HOLleu_41701</name>
</gene>
<dbReference type="PROSITE" id="PS50261">
    <property type="entry name" value="G_PROTEIN_RECEP_F2_4"/>
    <property type="match status" value="1"/>
</dbReference>
<evidence type="ECO:0000256" key="6">
    <source>
        <dbReference type="SAM" id="Phobius"/>
    </source>
</evidence>
<protein>
    <submittedName>
        <fullName evidence="8">Adhesion G-protein coupled receptor G4</fullName>
    </submittedName>
</protein>
<reference evidence="8" key="1">
    <citation type="submission" date="2021-10" db="EMBL/GenBank/DDBJ databases">
        <title>Tropical sea cucumber genome reveals ecological adaptation and Cuvierian tubules defense mechanism.</title>
        <authorList>
            <person name="Chen T."/>
        </authorList>
    </citation>
    <scope>NUCLEOTIDE SEQUENCE</scope>
    <source>
        <strain evidence="8">Nanhai2018</strain>
        <tissue evidence="8">Muscle</tissue>
    </source>
</reference>
<dbReference type="EMBL" id="JAIZAY010000023">
    <property type="protein sequence ID" value="KAJ8019916.1"/>
    <property type="molecule type" value="Genomic_DNA"/>
</dbReference>
<feature type="transmembrane region" description="Helical" evidence="6">
    <location>
        <begin position="196"/>
        <end position="219"/>
    </location>
</feature>
<dbReference type="GO" id="GO:0016020">
    <property type="term" value="C:membrane"/>
    <property type="evidence" value="ECO:0007669"/>
    <property type="project" value="UniProtKB-SubCell"/>
</dbReference>
<dbReference type="InterPro" id="IPR000832">
    <property type="entry name" value="GPCR_2_secretin-like"/>
</dbReference>
<evidence type="ECO:0000256" key="5">
    <source>
        <dbReference type="SAM" id="MobiDB-lite"/>
    </source>
</evidence>
<evidence type="ECO:0000259" key="7">
    <source>
        <dbReference type="PROSITE" id="PS50261"/>
    </source>
</evidence>
<evidence type="ECO:0000256" key="3">
    <source>
        <dbReference type="ARBA" id="ARBA00022989"/>
    </source>
</evidence>
<dbReference type="GO" id="GO:0004930">
    <property type="term" value="F:G protein-coupled receptor activity"/>
    <property type="evidence" value="ECO:0007669"/>
    <property type="project" value="InterPro"/>
</dbReference>
<evidence type="ECO:0000256" key="4">
    <source>
        <dbReference type="ARBA" id="ARBA00023136"/>
    </source>
</evidence>
<feature type="compositionally biased region" description="Basic and acidic residues" evidence="5">
    <location>
        <begin position="250"/>
        <end position="264"/>
    </location>
</feature>
<comment type="subcellular location">
    <subcellularLocation>
        <location evidence="1">Membrane</location>
        <topology evidence="1">Multi-pass membrane protein</topology>
    </subcellularLocation>
</comment>
<feature type="transmembrane region" description="Helical" evidence="6">
    <location>
        <begin position="81"/>
        <end position="104"/>
    </location>
</feature>
<keyword evidence="4 6" id="KW-0472">Membrane</keyword>
<accession>A0A9Q0YEB8</accession>
<feature type="transmembrane region" description="Helical" evidence="6">
    <location>
        <begin position="47"/>
        <end position="69"/>
    </location>
</feature>
<dbReference type="InterPro" id="IPR017981">
    <property type="entry name" value="GPCR_2-like_7TM"/>
</dbReference>
<dbReference type="PANTHER" id="PTHR47767">
    <property type="entry name" value="ADHESION G PROTEIN-COUPLED RECEPTOR G7"/>
    <property type="match status" value="1"/>
</dbReference>
<feature type="transmembrane region" description="Helical" evidence="6">
    <location>
        <begin position="169"/>
        <end position="190"/>
    </location>
</feature>
<dbReference type="GO" id="GO:0007166">
    <property type="term" value="P:cell surface receptor signaling pathway"/>
    <property type="evidence" value="ECO:0007669"/>
    <property type="project" value="InterPro"/>
</dbReference>
<keyword evidence="8" id="KW-0675">Receptor</keyword>
<proteinExistence type="predicted"/>
<evidence type="ECO:0000313" key="9">
    <source>
        <dbReference type="Proteomes" id="UP001152320"/>
    </source>
</evidence>
<organism evidence="8 9">
    <name type="scientific">Holothuria leucospilota</name>
    <name type="common">Black long sea cucumber</name>
    <name type="synonym">Mertensiothuria leucospilota</name>
    <dbReference type="NCBI Taxonomy" id="206669"/>
    <lineage>
        <taxon>Eukaryota</taxon>
        <taxon>Metazoa</taxon>
        <taxon>Echinodermata</taxon>
        <taxon>Eleutherozoa</taxon>
        <taxon>Echinozoa</taxon>
        <taxon>Holothuroidea</taxon>
        <taxon>Aspidochirotacea</taxon>
        <taxon>Aspidochirotida</taxon>
        <taxon>Holothuriidae</taxon>
        <taxon>Holothuria</taxon>
    </lineage>
</organism>
<dbReference type="AlphaFoldDB" id="A0A9Q0YEB8"/>
<feature type="region of interest" description="Disordered" evidence="5">
    <location>
        <begin position="243"/>
        <end position="269"/>
    </location>
</feature>
<dbReference type="Proteomes" id="UP001152320">
    <property type="component" value="Chromosome 23"/>
</dbReference>
<evidence type="ECO:0000256" key="2">
    <source>
        <dbReference type="ARBA" id="ARBA00022692"/>
    </source>
</evidence>
<dbReference type="Gene3D" id="1.20.1070.10">
    <property type="entry name" value="Rhodopsin 7-helix transmembrane proteins"/>
    <property type="match status" value="1"/>
</dbReference>
<keyword evidence="3 6" id="KW-1133">Transmembrane helix</keyword>
<dbReference type="PANTHER" id="PTHR47767:SF2">
    <property type="entry name" value="GPS DOMAIN-CONTAINING PROTEIN"/>
    <property type="match status" value="1"/>
</dbReference>
<dbReference type="SUPFAM" id="SSF81321">
    <property type="entry name" value="Family A G protein-coupled receptor-like"/>
    <property type="match status" value="1"/>
</dbReference>
<evidence type="ECO:0000313" key="8">
    <source>
        <dbReference type="EMBL" id="KAJ8019916.1"/>
    </source>
</evidence>
<dbReference type="Pfam" id="PF00002">
    <property type="entry name" value="7tm_2"/>
    <property type="match status" value="1"/>
</dbReference>
<keyword evidence="9" id="KW-1185">Reference proteome</keyword>
<name>A0A9Q0YEB8_HOLLE</name>
<dbReference type="InterPro" id="IPR053066">
    <property type="entry name" value="ADGR_G7"/>
</dbReference>
<keyword evidence="2 6" id="KW-0812">Transmembrane</keyword>
<dbReference type="OrthoDB" id="10037534at2759"/>
<feature type="transmembrane region" description="Helical" evidence="6">
    <location>
        <begin position="120"/>
        <end position="148"/>
    </location>
</feature>
<evidence type="ECO:0000256" key="1">
    <source>
        <dbReference type="ARBA" id="ARBA00004141"/>
    </source>
</evidence>